<protein>
    <submittedName>
        <fullName evidence="6">Transporter</fullName>
    </submittedName>
</protein>
<feature type="transmembrane region" description="Helical" evidence="4">
    <location>
        <begin position="223"/>
        <end position="248"/>
    </location>
</feature>
<feature type="transmembrane region" description="Helical" evidence="4">
    <location>
        <begin position="175"/>
        <end position="194"/>
    </location>
</feature>
<proteinExistence type="predicted"/>
<evidence type="ECO:0000256" key="3">
    <source>
        <dbReference type="ARBA" id="ARBA00023136"/>
    </source>
</evidence>
<dbReference type="SUPFAM" id="SSF103473">
    <property type="entry name" value="MFS general substrate transporter"/>
    <property type="match status" value="1"/>
</dbReference>
<dbReference type="RefSeq" id="WP_062952526.1">
    <property type="nucleotide sequence ID" value="NZ_LPVY01000020.1"/>
</dbReference>
<dbReference type="EMBL" id="LPVY01000020">
    <property type="protein sequence ID" value="KZB63030.1"/>
    <property type="molecule type" value="Genomic_DNA"/>
</dbReference>
<gene>
    <name evidence="6" type="ORF">AUP42_02280</name>
</gene>
<dbReference type="Proteomes" id="UP000076335">
    <property type="component" value="Unassembled WGS sequence"/>
</dbReference>
<evidence type="ECO:0000256" key="1">
    <source>
        <dbReference type="ARBA" id="ARBA00022692"/>
    </source>
</evidence>
<evidence type="ECO:0000256" key="4">
    <source>
        <dbReference type="SAM" id="Phobius"/>
    </source>
</evidence>
<feature type="transmembrane region" description="Helical" evidence="4">
    <location>
        <begin position="288"/>
        <end position="307"/>
    </location>
</feature>
<dbReference type="OrthoDB" id="9815356at2"/>
<dbReference type="Gene3D" id="1.20.1250.20">
    <property type="entry name" value="MFS general substrate transporter like domains"/>
    <property type="match status" value="1"/>
</dbReference>
<dbReference type="InterPro" id="IPR036259">
    <property type="entry name" value="MFS_trans_sf"/>
</dbReference>
<dbReference type="GO" id="GO:0022857">
    <property type="term" value="F:transmembrane transporter activity"/>
    <property type="evidence" value="ECO:0007669"/>
    <property type="project" value="InterPro"/>
</dbReference>
<feature type="transmembrane region" description="Helical" evidence="4">
    <location>
        <begin position="144"/>
        <end position="163"/>
    </location>
</feature>
<feature type="domain" description="Major facilitator superfamily (MFS) profile" evidence="5">
    <location>
        <begin position="21"/>
        <end position="401"/>
    </location>
</feature>
<keyword evidence="2 4" id="KW-1133">Transmembrane helix</keyword>
<comment type="caution">
    <text evidence="6">The sequence shown here is derived from an EMBL/GenBank/DDBJ whole genome shotgun (WGS) entry which is preliminary data.</text>
</comment>
<dbReference type="InterPro" id="IPR020846">
    <property type="entry name" value="MFS_dom"/>
</dbReference>
<evidence type="ECO:0000313" key="7">
    <source>
        <dbReference type="Proteomes" id="UP000076335"/>
    </source>
</evidence>
<feature type="transmembrane region" description="Helical" evidence="4">
    <location>
        <begin position="87"/>
        <end position="105"/>
    </location>
</feature>
<organism evidence="6 7">
    <name type="scientific">Thalassospira lucentensis</name>
    <dbReference type="NCBI Taxonomy" id="168935"/>
    <lineage>
        <taxon>Bacteria</taxon>
        <taxon>Pseudomonadati</taxon>
        <taxon>Pseudomonadota</taxon>
        <taxon>Alphaproteobacteria</taxon>
        <taxon>Rhodospirillales</taxon>
        <taxon>Thalassospiraceae</taxon>
        <taxon>Thalassospira</taxon>
    </lineage>
</organism>
<reference evidence="6 7" key="1">
    <citation type="submission" date="2015-12" db="EMBL/GenBank/DDBJ databases">
        <title>Genome sequence of Thalassospira lucentensis MCCC 1A02072.</title>
        <authorList>
            <person name="Lu L."/>
            <person name="Lai Q."/>
            <person name="Shao Z."/>
            <person name="Qian P."/>
        </authorList>
    </citation>
    <scope>NUCLEOTIDE SEQUENCE [LARGE SCALE GENOMIC DNA]</scope>
    <source>
        <strain evidence="6 7">MCCC 1A02072</strain>
    </source>
</reference>
<dbReference type="AlphaFoldDB" id="A0A154L3Q2"/>
<feature type="transmembrane region" description="Helical" evidence="4">
    <location>
        <begin position="111"/>
        <end position="132"/>
    </location>
</feature>
<feature type="transmembrane region" description="Helical" evidence="4">
    <location>
        <begin position="260"/>
        <end position="281"/>
    </location>
</feature>
<feature type="transmembrane region" description="Helical" evidence="4">
    <location>
        <begin position="313"/>
        <end position="331"/>
    </location>
</feature>
<dbReference type="PANTHER" id="PTHR42910:SF1">
    <property type="entry name" value="MAJOR FACILITATOR SUPERFAMILY (MFS) PROFILE DOMAIN-CONTAINING PROTEIN"/>
    <property type="match status" value="1"/>
</dbReference>
<sequence>MHQEYKPQAERQTACGLPKITALIFAVAAGLSVANIYFAQPLLDSIAQDFGISPAVIGLVITLTQIGYGIGLIFIVPLGDIVDRRRLIVGQGILSAVALVFVATARTEAVLFTGMAAIGLLAVVVQVLVAFAATMATPTERGKAVGMVTSGVVTGILGARFIAGLLADWGGWRAVYMASAVLTLVMVGALMRVLPRQVSPSSGDSYLATLKSVPSLFLRDQILLVRGIFALLIFAAFSTFWTALVLPLSAPPFSYSHTQIGLIGLVGMAGAFAATGAGRFVDRGFGQWTTGFSLILLLLSWGLIALLPLSITALLIGVVLLDVAVQAVHVTNQSIIFDLYPAARSRLVGGYMVFYSTGSAGGAIASTAIYASAGWSGVSMLGAAFSASALLVWVFTRGRLSKARPNP</sequence>
<feature type="transmembrane region" description="Helical" evidence="4">
    <location>
        <begin position="352"/>
        <end position="371"/>
    </location>
</feature>
<feature type="transmembrane region" description="Helical" evidence="4">
    <location>
        <begin position="377"/>
        <end position="396"/>
    </location>
</feature>
<dbReference type="PROSITE" id="PS50850">
    <property type="entry name" value="MFS"/>
    <property type="match status" value="1"/>
</dbReference>
<keyword evidence="3 4" id="KW-0472">Membrane</keyword>
<dbReference type="CDD" id="cd17324">
    <property type="entry name" value="MFS_NepI_like"/>
    <property type="match status" value="1"/>
</dbReference>
<evidence type="ECO:0000313" key="6">
    <source>
        <dbReference type="EMBL" id="KZB63030.1"/>
    </source>
</evidence>
<accession>A0A154L3Q2</accession>
<name>A0A154L3Q2_9PROT</name>
<feature type="transmembrane region" description="Helical" evidence="4">
    <location>
        <begin position="20"/>
        <end position="39"/>
    </location>
</feature>
<dbReference type="Pfam" id="PF07690">
    <property type="entry name" value="MFS_1"/>
    <property type="match status" value="1"/>
</dbReference>
<keyword evidence="1 4" id="KW-0812">Transmembrane</keyword>
<dbReference type="InterPro" id="IPR011701">
    <property type="entry name" value="MFS"/>
</dbReference>
<evidence type="ECO:0000259" key="5">
    <source>
        <dbReference type="PROSITE" id="PS50850"/>
    </source>
</evidence>
<feature type="transmembrane region" description="Helical" evidence="4">
    <location>
        <begin position="51"/>
        <end position="75"/>
    </location>
</feature>
<dbReference type="PANTHER" id="PTHR42910">
    <property type="entry name" value="TRANSPORTER SCO4007-RELATED"/>
    <property type="match status" value="1"/>
</dbReference>
<evidence type="ECO:0000256" key="2">
    <source>
        <dbReference type="ARBA" id="ARBA00022989"/>
    </source>
</evidence>